<sequence>MLDLLEDTVERLDVIGNISRDRTRYPDHRGGSRLGGAALFLSLAAVRAGRRAAPVCVLGGDLAHLPESPGLDTLDWIARIQVDGVSTTFDLQYDLQGELVEVGTDYGVAEGLTEHALRHVDLHPGGTYHVCCRRPLGVAAVLDRLALNGSDFSADFFLPSAEEMIRAAAPWLPKATTLFVNAAEHRLLEQVIDSAALPEVVITDGPRDAVVHRFGRQVASAVPPPHPPREVSGAGDTLAGTFLAHRSQGATAAQALAEATGAAARYVAAPFLPIPAPRCG</sequence>
<dbReference type="InterPro" id="IPR011611">
    <property type="entry name" value="PfkB_dom"/>
</dbReference>
<dbReference type="Gene3D" id="3.40.1190.20">
    <property type="match status" value="1"/>
</dbReference>
<gene>
    <name evidence="2" type="ORF">OG398_10240</name>
</gene>
<accession>A0AAU2VMS3</accession>
<feature type="domain" description="Carbohydrate kinase PfkB" evidence="1">
    <location>
        <begin position="148"/>
        <end position="264"/>
    </location>
</feature>
<dbReference type="Pfam" id="PF00294">
    <property type="entry name" value="PfkB"/>
    <property type="match status" value="1"/>
</dbReference>
<protein>
    <submittedName>
        <fullName evidence="2">PfkB family carbohydrate kinase</fullName>
    </submittedName>
</protein>
<dbReference type="AlphaFoldDB" id="A0AAU2VMS3"/>
<dbReference type="InterPro" id="IPR029056">
    <property type="entry name" value="Ribokinase-like"/>
</dbReference>
<evidence type="ECO:0000259" key="1">
    <source>
        <dbReference type="Pfam" id="PF00294"/>
    </source>
</evidence>
<name>A0AAU2VMS3_9ACTN</name>
<evidence type="ECO:0000313" key="2">
    <source>
        <dbReference type="EMBL" id="WTW68613.1"/>
    </source>
</evidence>
<organism evidence="2">
    <name type="scientific">Streptomyces sp. NBC_00008</name>
    <dbReference type="NCBI Taxonomy" id="2903610"/>
    <lineage>
        <taxon>Bacteria</taxon>
        <taxon>Bacillati</taxon>
        <taxon>Actinomycetota</taxon>
        <taxon>Actinomycetes</taxon>
        <taxon>Kitasatosporales</taxon>
        <taxon>Streptomycetaceae</taxon>
        <taxon>Streptomyces</taxon>
    </lineage>
</organism>
<proteinExistence type="predicted"/>
<keyword evidence="2" id="KW-0418">Kinase</keyword>
<dbReference type="GO" id="GO:0016301">
    <property type="term" value="F:kinase activity"/>
    <property type="evidence" value="ECO:0007669"/>
    <property type="project" value="UniProtKB-KW"/>
</dbReference>
<dbReference type="SUPFAM" id="SSF53613">
    <property type="entry name" value="Ribokinase-like"/>
    <property type="match status" value="1"/>
</dbReference>
<dbReference type="EMBL" id="CP108313">
    <property type="protein sequence ID" value="WTW68613.1"/>
    <property type="molecule type" value="Genomic_DNA"/>
</dbReference>
<reference evidence="2" key="1">
    <citation type="submission" date="2022-10" db="EMBL/GenBank/DDBJ databases">
        <title>The complete genomes of actinobacterial strains from the NBC collection.</title>
        <authorList>
            <person name="Joergensen T.S."/>
            <person name="Alvarez Arevalo M."/>
            <person name="Sterndorff E.B."/>
            <person name="Faurdal D."/>
            <person name="Vuksanovic O."/>
            <person name="Mourched A.-S."/>
            <person name="Charusanti P."/>
            <person name="Shaw S."/>
            <person name="Blin K."/>
            <person name="Weber T."/>
        </authorList>
    </citation>
    <scope>NUCLEOTIDE SEQUENCE</scope>
    <source>
        <strain evidence="2">NBC_00008</strain>
    </source>
</reference>
<keyword evidence="2" id="KW-0808">Transferase</keyword>